<protein>
    <recommendedName>
        <fullName evidence="2">C3H1-type domain-containing protein</fullName>
    </recommendedName>
</protein>
<feature type="zinc finger region" description="C3H1-type" evidence="1">
    <location>
        <begin position="94"/>
        <end position="114"/>
    </location>
</feature>
<reference evidence="3" key="1">
    <citation type="submission" date="2021-02" db="EMBL/GenBank/DDBJ databases">
        <authorList>
            <person name="Nowell W R."/>
        </authorList>
    </citation>
    <scope>NUCLEOTIDE SEQUENCE</scope>
</reference>
<dbReference type="Proteomes" id="UP000663873">
    <property type="component" value="Unassembled WGS sequence"/>
</dbReference>
<dbReference type="InterPro" id="IPR000571">
    <property type="entry name" value="Znf_CCCH"/>
</dbReference>
<evidence type="ECO:0000259" key="2">
    <source>
        <dbReference type="PROSITE" id="PS50103"/>
    </source>
</evidence>
<keyword evidence="1" id="KW-0479">Metal-binding</keyword>
<evidence type="ECO:0000313" key="3">
    <source>
        <dbReference type="EMBL" id="CAF4494713.1"/>
    </source>
</evidence>
<evidence type="ECO:0000313" key="4">
    <source>
        <dbReference type="Proteomes" id="UP000663873"/>
    </source>
</evidence>
<accession>A0A820V2G9</accession>
<keyword evidence="1" id="KW-0863">Zinc-finger</keyword>
<evidence type="ECO:0000256" key="1">
    <source>
        <dbReference type="PROSITE-ProRule" id="PRU00723"/>
    </source>
</evidence>
<dbReference type="EMBL" id="CAJOBP010006517">
    <property type="protein sequence ID" value="CAF4494713.1"/>
    <property type="molecule type" value="Genomic_DNA"/>
</dbReference>
<dbReference type="PROSITE" id="PS50103">
    <property type="entry name" value="ZF_C3H1"/>
    <property type="match status" value="1"/>
</dbReference>
<dbReference type="GO" id="GO:0008270">
    <property type="term" value="F:zinc ion binding"/>
    <property type="evidence" value="ECO:0007669"/>
    <property type="project" value="UniProtKB-KW"/>
</dbReference>
<gene>
    <name evidence="3" type="ORF">UJA718_LOCUS25894</name>
</gene>
<proteinExistence type="predicted"/>
<keyword evidence="4" id="KW-1185">Reference proteome</keyword>
<name>A0A820V2G9_9BILA</name>
<dbReference type="AlphaFoldDB" id="A0A820V2G9"/>
<organism evidence="3 4">
    <name type="scientific">Rotaria socialis</name>
    <dbReference type="NCBI Taxonomy" id="392032"/>
    <lineage>
        <taxon>Eukaryota</taxon>
        <taxon>Metazoa</taxon>
        <taxon>Spiralia</taxon>
        <taxon>Gnathifera</taxon>
        <taxon>Rotifera</taxon>
        <taxon>Eurotatoria</taxon>
        <taxon>Bdelloidea</taxon>
        <taxon>Philodinida</taxon>
        <taxon>Philodinidae</taxon>
        <taxon>Rotaria</taxon>
    </lineage>
</organism>
<feature type="domain" description="C3H1-type" evidence="2">
    <location>
        <begin position="94"/>
        <end position="114"/>
    </location>
</feature>
<sequence>MSRLGDDIISVFLDRRQCVLTDTDVFRALNSQGISCTVESVRQQVQLLSPALFHLMSNENRTVTISVDPKIEICQGYLSNHCPAKPNPCERLHICRHFEGNCPSANCTFPHDFSKGYNRKIIVEHHCQFINPLLLIKLLRLKKSSSVRNFCMILN</sequence>
<keyword evidence="1" id="KW-0862">Zinc</keyword>
<comment type="caution">
    <text evidence="3">The sequence shown here is derived from an EMBL/GenBank/DDBJ whole genome shotgun (WGS) entry which is preliminary data.</text>
</comment>